<comment type="subcellular location">
    <subcellularLocation>
        <location evidence="10">Cell outer membrane</location>
        <topology evidence="10">Multi-pass membrane protein</topology>
    </subcellularLocation>
</comment>
<keyword evidence="9 10" id="KW-0998">Cell outer membrane</keyword>
<keyword evidence="7 10" id="KW-0626">Porin</keyword>
<evidence type="ECO:0000256" key="2">
    <source>
        <dbReference type="ARBA" id="ARBA00022448"/>
    </source>
</evidence>
<name>A0ABU0FHS6_9HYPH</name>
<evidence type="ECO:0000256" key="6">
    <source>
        <dbReference type="ARBA" id="ARBA00023065"/>
    </source>
</evidence>
<keyword evidence="5 10" id="KW-0732">Signal</keyword>
<feature type="chain" id="PRO_5044964958" description="Porin" evidence="10">
    <location>
        <begin position="23"/>
        <end position="438"/>
    </location>
</feature>
<keyword evidence="8 10" id="KW-0472">Membrane</keyword>
<proteinExistence type="inferred from homology"/>
<dbReference type="RefSeq" id="WP_307430648.1">
    <property type="nucleotide sequence ID" value="NZ_JAUSVK010000001.1"/>
</dbReference>
<keyword evidence="12" id="KW-1185">Reference proteome</keyword>
<evidence type="ECO:0000256" key="1">
    <source>
        <dbReference type="ARBA" id="ARBA00009521"/>
    </source>
</evidence>
<feature type="signal peptide" evidence="10">
    <location>
        <begin position="1"/>
        <end position="22"/>
    </location>
</feature>
<organism evidence="11 12">
    <name type="scientific">Labrys monachus</name>
    <dbReference type="NCBI Taxonomy" id="217067"/>
    <lineage>
        <taxon>Bacteria</taxon>
        <taxon>Pseudomonadati</taxon>
        <taxon>Pseudomonadota</taxon>
        <taxon>Alphaproteobacteria</taxon>
        <taxon>Hyphomicrobiales</taxon>
        <taxon>Xanthobacteraceae</taxon>
        <taxon>Labrys</taxon>
    </lineage>
</organism>
<accession>A0ABU0FHS6</accession>
<keyword evidence="6 10" id="KW-0406">Ion transport</keyword>
<comment type="caution">
    <text evidence="11">The sequence shown here is derived from an EMBL/GenBank/DDBJ whole genome shotgun (WGS) entry which is preliminary data.</text>
</comment>
<evidence type="ECO:0000313" key="12">
    <source>
        <dbReference type="Proteomes" id="UP001237448"/>
    </source>
</evidence>
<comment type="domain">
    <text evidence="10">Consists of 16-stranded beta-barrel sheets, with large surface-exposed loops, that form a transmembrane pore at the center of each barrel. The pore is partially ocluded by a peptide loop that folds into the pore lumen.</text>
</comment>
<dbReference type="InterPro" id="IPR003684">
    <property type="entry name" value="Porin_alphabac"/>
</dbReference>
<dbReference type="Proteomes" id="UP001237448">
    <property type="component" value="Unassembled WGS sequence"/>
</dbReference>
<comment type="function">
    <text evidence="10">Forms passive diffusion pores that allow small molecular weight hydrophilic materials across the outer membrane.</text>
</comment>
<sequence length="438" mass="45992">MKMKSFLLGAAAGIAVVGVAQAADLPVTKAEAVEYVKVCTQYGPGFFYIPGTDSCLKISGNIRADYTFNSVPSRPVTVDTNGTVQSTGSKRSLSQTSFQGRAQIGFDVRTDTDYGLLRSYLLIDAATGNSGGQSWQVGSVHGSNIYVDKAYIQFGGLTAGYAESFYAFYDNYYGDTFFAPYFGSGGIGTKQLIAYTAQFGGGFSATLSVEDPAEARLGSDTRTLAGAKMPNFIGNILYDASWGRAQLMAALHESSTISDVAGDTGSQNKWGYAIGAGLSLDLPLVPGAYLAVEGNYAHGANAFTGTNEAQFSPAGAPEVYDSYETPDGREKQASSWSVTGEAGFDITPQLTAMVFGSYANFDAPTGTAADFTSYVAGAQLNYQIVKGLKIGAEVYYVNTRSDGDSGSTIVLGEGTDGTALEKSKTDAVVGGIRIERSF</sequence>
<comment type="similarity">
    <text evidence="1 10">Belongs to the alphaproteobacteria porin family.</text>
</comment>
<reference evidence="11 12" key="1">
    <citation type="submission" date="2023-07" db="EMBL/GenBank/DDBJ databases">
        <title>Genomic Encyclopedia of Type Strains, Phase IV (KMG-IV): sequencing the most valuable type-strain genomes for metagenomic binning, comparative biology and taxonomic classification.</title>
        <authorList>
            <person name="Goeker M."/>
        </authorList>
    </citation>
    <scope>NUCLEOTIDE SEQUENCE [LARGE SCALE GENOMIC DNA]</scope>
    <source>
        <strain evidence="11 12">DSM 5896</strain>
    </source>
</reference>
<protein>
    <recommendedName>
        <fullName evidence="10">Porin</fullName>
    </recommendedName>
</protein>
<dbReference type="Gene3D" id="2.40.170.10">
    <property type="entry name" value="Porin, LamB type"/>
    <property type="match status" value="1"/>
</dbReference>
<evidence type="ECO:0000256" key="5">
    <source>
        <dbReference type="ARBA" id="ARBA00022729"/>
    </source>
</evidence>
<evidence type="ECO:0000313" key="11">
    <source>
        <dbReference type="EMBL" id="MDQ0394150.1"/>
    </source>
</evidence>
<evidence type="ECO:0000256" key="3">
    <source>
        <dbReference type="ARBA" id="ARBA00022452"/>
    </source>
</evidence>
<gene>
    <name evidence="11" type="ORF">J3R73_003942</name>
</gene>
<evidence type="ECO:0000256" key="9">
    <source>
        <dbReference type="ARBA" id="ARBA00023237"/>
    </source>
</evidence>
<keyword evidence="3 10" id="KW-1134">Transmembrane beta strand</keyword>
<evidence type="ECO:0000256" key="4">
    <source>
        <dbReference type="ARBA" id="ARBA00022692"/>
    </source>
</evidence>
<keyword evidence="4 10" id="KW-0812">Transmembrane</keyword>
<evidence type="ECO:0000256" key="10">
    <source>
        <dbReference type="RuleBase" id="RU364005"/>
    </source>
</evidence>
<dbReference type="SUPFAM" id="SSF56935">
    <property type="entry name" value="Porins"/>
    <property type="match status" value="1"/>
</dbReference>
<evidence type="ECO:0000256" key="7">
    <source>
        <dbReference type="ARBA" id="ARBA00023114"/>
    </source>
</evidence>
<keyword evidence="2 10" id="KW-0813">Transport</keyword>
<evidence type="ECO:0000256" key="8">
    <source>
        <dbReference type="ARBA" id="ARBA00023136"/>
    </source>
</evidence>
<dbReference type="InterPro" id="IPR036998">
    <property type="entry name" value="Porin_LamB_sf"/>
</dbReference>
<dbReference type="EMBL" id="JAUSVK010000001">
    <property type="protein sequence ID" value="MDQ0394150.1"/>
    <property type="molecule type" value="Genomic_DNA"/>
</dbReference>
<dbReference type="Pfam" id="PF02530">
    <property type="entry name" value="Porin_2"/>
    <property type="match status" value="1"/>
</dbReference>